<evidence type="ECO:0000259" key="6">
    <source>
        <dbReference type="Pfam" id="PF03159"/>
    </source>
</evidence>
<dbReference type="GO" id="GO:0003723">
    <property type="term" value="F:RNA binding"/>
    <property type="evidence" value="ECO:0007669"/>
    <property type="project" value="TreeGrafter"/>
</dbReference>
<dbReference type="PANTHER" id="PTHR12341:SF7">
    <property type="entry name" value="5'-3' EXORIBONUCLEASE 1"/>
    <property type="match status" value="1"/>
</dbReference>
<dbReference type="Pfam" id="PF03159">
    <property type="entry name" value="XRN_N"/>
    <property type="match status" value="1"/>
</dbReference>
<feature type="compositionally biased region" description="Low complexity" evidence="5">
    <location>
        <begin position="600"/>
        <end position="650"/>
    </location>
</feature>
<feature type="compositionally biased region" description="Low complexity" evidence="5">
    <location>
        <begin position="1309"/>
        <end position="1330"/>
    </location>
</feature>
<dbReference type="VEuPathDB" id="PlasmoDB:PRCDC_0907500"/>
<dbReference type="KEGG" id="prei:PRSY57_0907500"/>
<evidence type="ECO:0000256" key="4">
    <source>
        <dbReference type="ARBA" id="ARBA00038299"/>
    </source>
</evidence>
<dbReference type="InterPro" id="IPR041412">
    <property type="entry name" value="Xrn1_helical"/>
</dbReference>
<dbReference type="CDD" id="cd18673">
    <property type="entry name" value="PIN_XRN1-2-like"/>
    <property type="match status" value="1"/>
</dbReference>
<evidence type="ECO:0000313" key="9">
    <source>
        <dbReference type="Proteomes" id="UP000076359"/>
    </source>
</evidence>
<keyword evidence="2" id="KW-0378">Hydrolase</keyword>
<dbReference type="GO" id="GO:0000956">
    <property type="term" value="P:nuclear-transcribed mRNA catabolic process"/>
    <property type="evidence" value="ECO:0007669"/>
    <property type="project" value="TreeGrafter"/>
</dbReference>
<dbReference type="EMBL" id="LVLA01000010">
    <property type="protein sequence ID" value="KYN98386.1"/>
    <property type="molecule type" value="Genomic_DNA"/>
</dbReference>
<organism evidence="8 9">
    <name type="scientific">Plasmodium reichenowi</name>
    <dbReference type="NCBI Taxonomy" id="5854"/>
    <lineage>
        <taxon>Eukaryota</taxon>
        <taxon>Sar</taxon>
        <taxon>Alveolata</taxon>
        <taxon>Apicomplexa</taxon>
        <taxon>Aconoidasida</taxon>
        <taxon>Haemosporida</taxon>
        <taxon>Plasmodiidae</taxon>
        <taxon>Plasmodium</taxon>
        <taxon>Plasmodium (Laverania)</taxon>
    </lineage>
</organism>
<evidence type="ECO:0000313" key="8">
    <source>
        <dbReference type="EMBL" id="KYN98386.1"/>
    </source>
</evidence>
<dbReference type="GeneID" id="24530924"/>
<evidence type="ECO:0000259" key="7">
    <source>
        <dbReference type="Pfam" id="PF17846"/>
    </source>
</evidence>
<accession>A0A151LHL0</accession>
<dbReference type="VEuPathDB" id="PlasmoDB:PRG01_0916900"/>
<keyword evidence="1" id="KW-0540">Nuclease</keyword>
<name>A0A151LHL0_PLARE</name>
<reference evidence="8 9" key="1">
    <citation type="journal article" date="2016" name="Nat. Commun.">
        <title>Genomes of cryptic chimpanzee Plasmodium species reveal key evolutionary events leading to human malaria.</title>
        <authorList>
            <person name="Sundararaman S.A."/>
            <person name="Plenderleith L.J."/>
            <person name="Liu W."/>
            <person name="Loy D.E."/>
            <person name="Learn G.H."/>
            <person name="Li Y."/>
            <person name="Shaw K.S."/>
            <person name="Ayouba A."/>
            <person name="Peeters M."/>
            <person name="Speede S."/>
            <person name="Shaw G.M."/>
            <person name="Bushman F.D."/>
            <person name="Brisson D."/>
            <person name="Rayner J.C."/>
            <person name="Sharp P.M."/>
            <person name="Hahn B.H."/>
        </authorList>
    </citation>
    <scope>NUCLEOTIDE SEQUENCE [LARGE SCALE GENOMIC DNA]</scope>
    <source>
        <strain evidence="8 9">SY57</strain>
    </source>
</reference>
<feature type="compositionally biased region" description="Low complexity" evidence="5">
    <location>
        <begin position="972"/>
        <end position="997"/>
    </location>
</feature>
<feature type="compositionally biased region" description="Polar residues" evidence="5">
    <location>
        <begin position="587"/>
        <end position="599"/>
    </location>
</feature>
<evidence type="ECO:0000256" key="3">
    <source>
        <dbReference type="ARBA" id="ARBA00022839"/>
    </source>
</evidence>
<dbReference type="Gene3D" id="3.40.50.12390">
    <property type="match status" value="2"/>
</dbReference>
<sequence>MGVPTFYRWLVTRYPKIAKAVYETRDSDVYSRRTKYDENGEYFKVHDLNDYVNNTDELHCSDNINGYFDNMYLDMNGIIHLCSHSDNSKRAKSNEEIFLNVFLYVERLFDIIEPKKLLYMAIDGVAPKAKMNQQRSRRFKSISCSEIEKRAYLELKERFIAENKMVPEETTYWDSNVITPGTEFMHELSIALKYFIEHKITNDEKWKNVVVIFSDSNVCGEGEHKIFNFIKSQRAQPGYDPNTRHVIHGMDADLIMLSLASHEPYFYILREIIDLDPKSEEKEKTKKKDYVGMLKSYDDLHFCTRYTKKEKKLFNKYNDPNYANVTISKNASLNYEYWNELQILDLTILREYLLKDLFFDTSFNMERCIDDFIFICFFCGNDFLPHLPSISIAGGSIDQLILLYQKVLPTLGDYLINEGSINLKSFTKYISFIAEVERETFVSQYDFKKKREKRELQQKDSLKRAKCVDDPTDQVLQHLEKSDVNNKTNKVQQGEINTNKGPNSMLANKSENITTPASSLVSKKMLYESKIQSMQPMRNIKYKDKKGEKSINFLVRPVSNVEKPINNEQEEDHSLNSDLLQKGETFFNNDTLQDGDTLQNNNNNNDNNNDNDNTNEHNNNNNDNTNEHNNNNNNNNNDNTNEHNNNNNDNSLFSNNDIFSNNDACNYNDTFSNNDTLSNTEVLPKDSYDENKKLDDINEFNLLLKEAIKKANECENPKEDVELGGDENPDIIRMKYYKSKFHLDDNDAIEDFIKDVVYKYVEGLAWVLAYYFQSCPMWHWYYPYYYAPLSSDLIIDNITFNFEKDEPLLPFEQLLCVLPANSSHCLPKMYKQLMLHKDSPIIDFYPHTFKEEENGKKYKYQWIILLPFVDKDRIIKHARPLHDTLNNDEKKRNRRGLNKIYVSSNHPLSKTITKSIKNYLKEVKEKESLKNEDALINMQNKEDIEYSHNAERNEANMNDEEHDNEEKDTVSNNNNNNNNNEKQNIINKNDNNNNNKNNTYDVYFKNMNITIPITTNRNVNLFGYLNCKHEESDVHILKKIFKFSSNFSSTCNSAFYLQPEFEKHSSALLKNHIRPKNVLNVLDINNEERKLRFNAPAAKRMILNSLSNNHPQIYSFTKYNQSRNQETNHHYHNPNNYSNDPRLNNAYHYNNKVRDNMHNYNNSANYNYTKTPKNYNYHHNQNFQDQNYNNNFPNLSHKNNNMYQMPKKNVTYSHEHKKDVTYNNYNNSRNTYNKDNTNYESPYNVSYNSHYNNNNYIKHKNDPKSFSNNNIYNNNPPHSYHHNNYKNYSNNYHNYHNEGNYYKKDPYHNNSSNYNNNTTGTNKKNNYYNNRSMPYKDK</sequence>
<keyword evidence="3" id="KW-0269">Exonuclease</keyword>
<evidence type="ECO:0000256" key="2">
    <source>
        <dbReference type="ARBA" id="ARBA00022801"/>
    </source>
</evidence>
<dbReference type="GO" id="GO:0005634">
    <property type="term" value="C:nucleus"/>
    <property type="evidence" value="ECO:0007669"/>
    <property type="project" value="InterPro"/>
</dbReference>
<comment type="caution">
    <text evidence="8">The sequence shown here is derived from an EMBL/GenBank/DDBJ whole genome shotgun (WGS) entry which is preliminary data.</text>
</comment>
<feature type="region of interest" description="Disordered" evidence="5">
    <location>
        <begin position="955"/>
        <end position="997"/>
    </location>
</feature>
<dbReference type="GO" id="GO:0004534">
    <property type="term" value="F:5'-3' RNA exonuclease activity"/>
    <property type="evidence" value="ECO:0007669"/>
    <property type="project" value="InterPro"/>
</dbReference>
<gene>
    <name evidence="8" type="ORF">PRSY57_0907500</name>
</gene>
<dbReference type="GO" id="GO:0006397">
    <property type="term" value="P:mRNA processing"/>
    <property type="evidence" value="ECO:0007669"/>
    <property type="project" value="UniProtKB-KW"/>
</dbReference>
<feature type="domain" description="Xrn1 N-terminal" evidence="6">
    <location>
        <begin position="1"/>
        <end position="271"/>
    </location>
</feature>
<feature type="region of interest" description="Disordered" evidence="5">
    <location>
        <begin position="1294"/>
        <end position="1338"/>
    </location>
</feature>
<dbReference type="InterPro" id="IPR004859">
    <property type="entry name" value="Xrn1_N"/>
</dbReference>
<dbReference type="InterPro" id="IPR027073">
    <property type="entry name" value="5_3_exoribonuclease"/>
</dbReference>
<protein>
    <submittedName>
        <fullName evidence="8">Exoribonuclease, putative</fullName>
    </submittedName>
</protein>
<evidence type="ECO:0000256" key="5">
    <source>
        <dbReference type="SAM" id="MobiDB-lite"/>
    </source>
</evidence>
<feature type="domain" description="Xrn1 helical" evidence="7">
    <location>
        <begin position="657"/>
        <end position="938"/>
    </location>
</feature>
<dbReference type="Gene3D" id="1.25.40.1050">
    <property type="match status" value="1"/>
</dbReference>
<dbReference type="PANTHER" id="PTHR12341">
    <property type="entry name" value="5'-&gt;3' EXORIBONUCLEASE"/>
    <property type="match status" value="1"/>
</dbReference>
<comment type="similarity">
    <text evidence="4">Belongs to the 5'-3' exonuclease family.</text>
</comment>
<feature type="region of interest" description="Disordered" evidence="5">
    <location>
        <begin position="587"/>
        <end position="655"/>
    </location>
</feature>
<evidence type="ECO:0000256" key="1">
    <source>
        <dbReference type="ARBA" id="ARBA00022722"/>
    </source>
</evidence>
<dbReference type="Pfam" id="PF17846">
    <property type="entry name" value="XRN_M"/>
    <property type="match status" value="2"/>
</dbReference>
<dbReference type="Proteomes" id="UP000076359">
    <property type="component" value="Chromosome 9"/>
</dbReference>
<feature type="domain" description="Xrn1 helical" evidence="7">
    <location>
        <begin position="363"/>
        <end position="499"/>
    </location>
</feature>
<dbReference type="RefSeq" id="XP_012762769.2">
    <property type="nucleotide sequence ID" value="XM_012907315.2"/>
</dbReference>
<proteinExistence type="inferred from homology"/>